<dbReference type="GO" id="GO:0005634">
    <property type="term" value="C:nucleus"/>
    <property type="evidence" value="ECO:0007669"/>
    <property type="project" value="UniProtKB-SubCell"/>
</dbReference>
<dbReference type="GO" id="GO:0010604">
    <property type="term" value="P:positive regulation of macromolecule metabolic process"/>
    <property type="evidence" value="ECO:0007669"/>
    <property type="project" value="UniProtKB-ARBA"/>
</dbReference>
<evidence type="ECO:0000313" key="15">
    <source>
        <dbReference type="EMBL" id="GMM48340.1"/>
    </source>
</evidence>
<dbReference type="GO" id="GO:0031418">
    <property type="term" value="F:L-ascorbic acid binding"/>
    <property type="evidence" value="ECO:0007669"/>
    <property type="project" value="UniProtKB-KW"/>
</dbReference>
<evidence type="ECO:0000256" key="6">
    <source>
        <dbReference type="ARBA" id="ARBA00022964"/>
    </source>
</evidence>
<evidence type="ECO:0000256" key="2">
    <source>
        <dbReference type="ARBA" id="ARBA00004123"/>
    </source>
</evidence>
<dbReference type="FunFam" id="2.60.120.620:FF:000014">
    <property type="entry name" value="Prolyl 3,4-dihydroxylase TPA1"/>
    <property type="match status" value="1"/>
</dbReference>
<proteinExistence type="inferred from homology"/>
<dbReference type="Pfam" id="PF10637">
    <property type="entry name" value="Ofd1_CTDD"/>
    <property type="match status" value="1"/>
</dbReference>
<evidence type="ECO:0000256" key="7">
    <source>
        <dbReference type="ARBA" id="ARBA00023002"/>
    </source>
</evidence>
<comment type="caution">
    <text evidence="15">The sequence shown here is derived from an EMBL/GenBank/DDBJ whole genome shotgun (WGS) entry which is preliminary data.</text>
</comment>
<dbReference type="InterPro" id="IPR051842">
    <property type="entry name" value="uS12_prolyl_hydroxylase"/>
</dbReference>
<dbReference type="InterPro" id="IPR019601">
    <property type="entry name" value="Oxoglutarate/Fe-dep_Oase_C"/>
</dbReference>
<dbReference type="GO" id="GO:0009896">
    <property type="term" value="P:positive regulation of catabolic process"/>
    <property type="evidence" value="ECO:0007669"/>
    <property type="project" value="UniProtKB-ARBA"/>
</dbReference>
<evidence type="ECO:0000256" key="9">
    <source>
        <dbReference type="ARBA" id="ARBA00023242"/>
    </source>
</evidence>
<feature type="domain" description="Fe2OG dioxygenase" evidence="14">
    <location>
        <begin position="160"/>
        <end position="266"/>
    </location>
</feature>
<feature type="region of interest" description="Disordered" evidence="13">
    <location>
        <begin position="1"/>
        <end position="30"/>
    </location>
</feature>
<keyword evidence="7" id="KW-0560">Oxidoreductase</keyword>
<evidence type="ECO:0000256" key="4">
    <source>
        <dbReference type="ARBA" id="ARBA00022723"/>
    </source>
</evidence>
<dbReference type="Gene3D" id="2.60.120.620">
    <property type="entry name" value="q2cbj1_9rhob like domain"/>
    <property type="match status" value="1"/>
</dbReference>
<dbReference type="GO" id="GO:0005506">
    <property type="term" value="F:iron ion binding"/>
    <property type="evidence" value="ECO:0007669"/>
    <property type="project" value="InterPro"/>
</dbReference>
<dbReference type="PANTHER" id="PTHR12117">
    <property type="entry name" value="HISTONE ACETYLTRANSFERASE COMPLEX"/>
    <property type="match status" value="1"/>
</dbReference>
<evidence type="ECO:0000256" key="5">
    <source>
        <dbReference type="ARBA" id="ARBA00022896"/>
    </source>
</evidence>
<name>A0AAV5R9Z7_PICKL</name>
<sequence length="648" mass="74977">MPEKRNLPDDTDIDIDTNNQSHNQTLTTPKKKISIKQTPEEEAQAKNYFQSHVFNKDFELNLKKNVENSKPFKWGTIKNLINDDLLRNVRKEIISEIEFTKKETDIYKVFQSGDLANLSAMPDDLLKRLPSLYKLRSAIYSKTFRSFISNITNCGKLSGLKTDLSIQLYTKGCHLLTHDDVIGSRRVSFILYMPDPDSNWKNHYGGGLQLLDSLVPNVPKSDIHSKLIPQFNQIAFFTVQPGLSFHAVEEVKVDKQRLSLQGWFHIPQLGEDGYIPGEQEETENKSTLQQLESKELKDYDFPKLKLSKILNPISISELNNLDINYLFNFLNPSLLTNDSINKLSNIFNNESVVDIYSFLNKDYENLLKNLMKNVEINEYPSMPINQKQIENQFPWKLAIPSHKQRFMYIDGTNFEDINSSESISIINQCENFSNNSNFDLTSQIFKLKDQINDKEFENFKKNENNKAIKNLEISSKLCDLAKMFKSMSFRKWLTKITELKLMKDQIIIRRFRPGHDFILATKNTNDIDNDNDNDNNYVDGLLESTLNLTPTSGWETGEWGGYELCLIDDDESEKKDNNNEGLNEDEAAIYRKADQDSVVYEGQACWNKFSLMFRDPSVMKFVKYVSFDAPGSRWDINCTWKCVDESSD</sequence>
<evidence type="ECO:0000256" key="3">
    <source>
        <dbReference type="ARBA" id="ARBA00007443"/>
    </source>
</evidence>
<comment type="similarity">
    <text evidence="3">Belongs to the TPA1 family.</text>
</comment>
<dbReference type="InterPro" id="IPR005123">
    <property type="entry name" value="Oxoglu/Fe-dep_dioxygenase_dom"/>
</dbReference>
<dbReference type="GO" id="GO:0005737">
    <property type="term" value="C:cytoplasm"/>
    <property type="evidence" value="ECO:0007669"/>
    <property type="project" value="TreeGrafter"/>
</dbReference>
<keyword evidence="5" id="KW-0847">Vitamin C</keyword>
<evidence type="ECO:0000313" key="16">
    <source>
        <dbReference type="Proteomes" id="UP001378960"/>
    </source>
</evidence>
<evidence type="ECO:0000256" key="11">
    <source>
        <dbReference type="ARBA" id="ARBA00051966"/>
    </source>
</evidence>
<keyword evidence="4" id="KW-0479">Metal-binding</keyword>
<dbReference type="AlphaFoldDB" id="A0AAV5R9Z7"/>
<dbReference type="Gene3D" id="3.60.130.20">
    <property type="entry name" value="Oxoglutarate/iron-dependent oxygenase, C-terminal degradation domain"/>
    <property type="match status" value="1"/>
</dbReference>
<keyword evidence="9" id="KW-0539">Nucleus</keyword>
<dbReference type="GO" id="GO:0006449">
    <property type="term" value="P:regulation of translational termination"/>
    <property type="evidence" value="ECO:0007669"/>
    <property type="project" value="TreeGrafter"/>
</dbReference>
<dbReference type="InterPro" id="IPR006620">
    <property type="entry name" value="Pro_4_hyd_alph"/>
</dbReference>
<evidence type="ECO:0000256" key="13">
    <source>
        <dbReference type="SAM" id="MobiDB-lite"/>
    </source>
</evidence>
<evidence type="ECO:0000256" key="12">
    <source>
        <dbReference type="ARBA" id="ARBA00081607"/>
    </source>
</evidence>
<dbReference type="EMBL" id="BTGB01000009">
    <property type="protein sequence ID" value="GMM48340.1"/>
    <property type="molecule type" value="Genomic_DNA"/>
</dbReference>
<organism evidence="15 16">
    <name type="scientific">Pichia kluyveri</name>
    <name type="common">Yeast</name>
    <dbReference type="NCBI Taxonomy" id="36015"/>
    <lineage>
        <taxon>Eukaryota</taxon>
        <taxon>Fungi</taxon>
        <taxon>Dikarya</taxon>
        <taxon>Ascomycota</taxon>
        <taxon>Saccharomycotina</taxon>
        <taxon>Pichiomycetes</taxon>
        <taxon>Pichiales</taxon>
        <taxon>Pichiaceae</taxon>
        <taxon>Pichia</taxon>
    </lineage>
</organism>
<comment type="cofactor">
    <cofactor evidence="1">
        <name>L-ascorbate</name>
        <dbReference type="ChEBI" id="CHEBI:38290"/>
    </cofactor>
</comment>
<evidence type="ECO:0000256" key="8">
    <source>
        <dbReference type="ARBA" id="ARBA00023004"/>
    </source>
</evidence>
<keyword evidence="16" id="KW-1185">Reference proteome</keyword>
<evidence type="ECO:0000256" key="10">
    <source>
        <dbReference type="ARBA" id="ARBA00047444"/>
    </source>
</evidence>
<evidence type="ECO:0000256" key="1">
    <source>
        <dbReference type="ARBA" id="ARBA00001961"/>
    </source>
</evidence>
<comment type="catalytic activity">
    <reaction evidence="10">
        <text>[ribosomal protein uS12]-L-proline + 2-oxoglutarate + O2 = [ribosomal protein uS12]-(3S)-3-hydroxy-L-proline + succinate + CO2</text>
        <dbReference type="Rhea" id="RHEA:54156"/>
        <dbReference type="Rhea" id="RHEA-COMP:13816"/>
        <dbReference type="Rhea" id="RHEA-COMP:13818"/>
        <dbReference type="ChEBI" id="CHEBI:15379"/>
        <dbReference type="ChEBI" id="CHEBI:16526"/>
        <dbReference type="ChEBI" id="CHEBI:16810"/>
        <dbReference type="ChEBI" id="CHEBI:30031"/>
        <dbReference type="ChEBI" id="CHEBI:50342"/>
        <dbReference type="ChEBI" id="CHEBI:85428"/>
    </reaction>
</comment>
<dbReference type="GO" id="GO:0031543">
    <property type="term" value="F:peptidyl-proline dioxygenase activity"/>
    <property type="evidence" value="ECO:0007669"/>
    <property type="project" value="UniProtKB-ARBA"/>
</dbReference>
<keyword evidence="8" id="KW-0408">Iron</keyword>
<comment type="catalytic activity">
    <reaction evidence="11">
        <text>[ribosomal protein uS12]-(3S)-3-hydroxy-L-proline + 2-oxoglutarate + O2 = [ribosomal protein uS12]-(3S)-3,4-dihydroxy-L-proline + succinate + CO2</text>
        <dbReference type="Rhea" id="RHEA:54160"/>
        <dbReference type="Rhea" id="RHEA-COMP:13817"/>
        <dbReference type="Rhea" id="RHEA-COMP:13818"/>
        <dbReference type="ChEBI" id="CHEBI:15379"/>
        <dbReference type="ChEBI" id="CHEBI:16526"/>
        <dbReference type="ChEBI" id="CHEBI:16810"/>
        <dbReference type="ChEBI" id="CHEBI:30031"/>
        <dbReference type="ChEBI" id="CHEBI:85428"/>
        <dbReference type="ChEBI" id="CHEBI:138052"/>
    </reaction>
</comment>
<dbReference type="InterPro" id="IPR043044">
    <property type="entry name" value="TPA1/Ofd1_C"/>
</dbReference>
<keyword evidence="6" id="KW-0223">Dioxygenase</keyword>
<comment type="subcellular location">
    <subcellularLocation>
        <location evidence="2">Nucleus</location>
    </subcellularLocation>
</comment>
<protein>
    <recommendedName>
        <fullName evidence="12">uS12 prolyl 3,4-dihydroxylase</fullName>
    </recommendedName>
</protein>
<accession>A0AAV5R9Z7</accession>
<dbReference type="Pfam" id="PF13661">
    <property type="entry name" value="2OG-FeII_Oxy_4"/>
    <property type="match status" value="1"/>
</dbReference>
<dbReference type="SMART" id="SM00702">
    <property type="entry name" value="P4Hc"/>
    <property type="match status" value="1"/>
</dbReference>
<evidence type="ECO:0000259" key="14">
    <source>
        <dbReference type="PROSITE" id="PS51471"/>
    </source>
</evidence>
<dbReference type="Proteomes" id="UP001378960">
    <property type="component" value="Unassembled WGS sequence"/>
</dbReference>
<reference evidence="15 16" key="1">
    <citation type="journal article" date="2023" name="Elife">
        <title>Identification of key yeast species and microbe-microbe interactions impacting larval growth of Drosophila in the wild.</title>
        <authorList>
            <person name="Mure A."/>
            <person name="Sugiura Y."/>
            <person name="Maeda R."/>
            <person name="Honda K."/>
            <person name="Sakurai N."/>
            <person name="Takahashi Y."/>
            <person name="Watada M."/>
            <person name="Katoh T."/>
            <person name="Gotoh A."/>
            <person name="Gotoh Y."/>
            <person name="Taniguchi I."/>
            <person name="Nakamura K."/>
            <person name="Hayashi T."/>
            <person name="Katayama T."/>
            <person name="Uemura T."/>
            <person name="Hattori Y."/>
        </authorList>
    </citation>
    <scope>NUCLEOTIDE SEQUENCE [LARGE SCALE GENOMIC DNA]</scope>
    <source>
        <strain evidence="15 16">PK-24</strain>
    </source>
</reference>
<dbReference type="InterPro" id="IPR039558">
    <property type="entry name" value="TPA1/OFD1_N"/>
</dbReference>
<dbReference type="PANTHER" id="PTHR12117:SF0">
    <property type="entry name" value="PROLYL 3-HYDROXYLASE OGFOD1"/>
    <property type="match status" value="1"/>
</dbReference>
<gene>
    <name evidence="15" type="ORF">DAPK24_049380</name>
</gene>
<dbReference type="PROSITE" id="PS51471">
    <property type="entry name" value="FE2OG_OXY"/>
    <property type="match status" value="1"/>
</dbReference>